<dbReference type="InterPro" id="IPR050838">
    <property type="entry name" value="Ketopantoate_reductase"/>
</dbReference>
<keyword evidence="7 11" id="KW-0521">NADP</keyword>
<keyword evidence="6 11" id="KW-0566">Pantothenate biosynthesis</keyword>
<comment type="function">
    <text evidence="1 11">Catalyzes the NADPH-dependent reduction of ketopantoate into pantoic acid.</text>
</comment>
<dbReference type="EMBL" id="JAGGMS010000001">
    <property type="protein sequence ID" value="MBP2182550.1"/>
    <property type="molecule type" value="Genomic_DNA"/>
</dbReference>
<dbReference type="InterPro" id="IPR013332">
    <property type="entry name" value="KPR_N"/>
</dbReference>
<feature type="domain" description="Ketopantoate reductase N-terminal" evidence="12">
    <location>
        <begin position="6"/>
        <end position="151"/>
    </location>
</feature>
<dbReference type="InterPro" id="IPR008927">
    <property type="entry name" value="6-PGluconate_DH-like_C_sf"/>
</dbReference>
<dbReference type="SUPFAM" id="SSF48179">
    <property type="entry name" value="6-phosphogluconate dehydrogenase C-terminal domain-like"/>
    <property type="match status" value="1"/>
</dbReference>
<keyword evidence="15" id="KW-1185">Reference proteome</keyword>
<evidence type="ECO:0000256" key="2">
    <source>
        <dbReference type="ARBA" id="ARBA00004994"/>
    </source>
</evidence>
<accession>A0ABS4PT04</accession>
<dbReference type="InterPro" id="IPR013752">
    <property type="entry name" value="KPA_reductase"/>
</dbReference>
<evidence type="ECO:0000313" key="14">
    <source>
        <dbReference type="EMBL" id="MBP2182550.1"/>
    </source>
</evidence>
<proteinExistence type="inferred from homology"/>
<evidence type="ECO:0000256" key="3">
    <source>
        <dbReference type="ARBA" id="ARBA00007870"/>
    </source>
</evidence>
<evidence type="ECO:0000256" key="7">
    <source>
        <dbReference type="ARBA" id="ARBA00022857"/>
    </source>
</evidence>
<evidence type="ECO:0000256" key="1">
    <source>
        <dbReference type="ARBA" id="ARBA00002919"/>
    </source>
</evidence>
<dbReference type="SUPFAM" id="SSF51735">
    <property type="entry name" value="NAD(P)-binding Rossmann-fold domains"/>
    <property type="match status" value="1"/>
</dbReference>
<protein>
    <recommendedName>
        <fullName evidence="5 11">2-dehydropantoate 2-reductase</fullName>
        <ecNumber evidence="4 11">1.1.1.169</ecNumber>
    </recommendedName>
    <alternativeName>
        <fullName evidence="9 11">Ketopantoate reductase</fullName>
    </alternativeName>
</protein>
<comment type="catalytic activity">
    <reaction evidence="10 11">
        <text>(R)-pantoate + NADP(+) = 2-dehydropantoate + NADPH + H(+)</text>
        <dbReference type="Rhea" id="RHEA:16233"/>
        <dbReference type="ChEBI" id="CHEBI:11561"/>
        <dbReference type="ChEBI" id="CHEBI:15378"/>
        <dbReference type="ChEBI" id="CHEBI:15980"/>
        <dbReference type="ChEBI" id="CHEBI:57783"/>
        <dbReference type="ChEBI" id="CHEBI:58349"/>
        <dbReference type="EC" id="1.1.1.169"/>
    </reaction>
</comment>
<evidence type="ECO:0000256" key="8">
    <source>
        <dbReference type="ARBA" id="ARBA00023002"/>
    </source>
</evidence>
<evidence type="ECO:0000256" key="11">
    <source>
        <dbReference type="RuleBase" id="RU362068"/>
    </source>
</evidence>
<evidence type="ECO:0000256" key="6">
    <source>
        <dbReference type="ARBA" id="ARBA00022655"/>
    </source>
</evidence>
<dbReference type="InterPro" id="IPR013328">
    <property type="entry name" value="6PGD_dom2"/>
</dbReference>
<evidence type="ECO:0000259" key="12">
    <source>
        <dbReference type="Pfam" id="PF02558"/>
    </source>
</evidence>
<comment type="pathway">
    <text evidence="2 11">Cofactor biosynthesis; (R)-pantothenate biosynthesis; (R)-pantoate from 3-methyl-2-oxobutanoate: step 2/2.</text>
</comment>
<dbReference type="NCBIfam" id="TIGR00745">
    <property type="entry name" value="apbA_panE"/>
    <property type="match status" value="1"/>
</dbReference>
<evidence type="ECO:0000256" key="10">
    <source>
        <dbReference type="ARBA" id="ARBA00048793"/>
    </source>
</evidence>
<dbReference type="Gene3D" id="3.40.50.720">
    <property type="entry name" value="NAD(P)-binding Rossmann-like Domain"/>
    <property type="match status" value="1"/>
</dbReference>
<evidence type="ECO:0000256" key="9">
    <source>
        <dbReference type="ARBA" id="ARBA00032024"/>
    </source>
</evidence>
<keyword evidence="8 11" id="KW-0560">Oxidoreductase</keyword>
<dbReference type="InterPro" id="IPR036291">
    <property type="entry name" value="NAD(P)-bd_dom_sf"/>
</dbReference>
<evidence type="ECO:0000259" key="13">
    <source>
        <dbReference type="Pfam" id="PF08546"/>
    </source>
</evidence>
<comment type="similarity">
    <text evidence="3 11">Belongs to the ketopantoate reductase family.</text>
</comment>
<dbReference type="PANTHER" id="PTHR43765">
    <property type="entry name" value="2-DEHYDROPANTOATE 2-REDUCTASE-RELATED"/>
    <property type="match status" value="1"/>
</dbReference>
<dbReference type="PANTHER" id="PTHR43765:SF2">
    <property type="entry name" value="2-DEHYDROPANTOATE 2-REDUCTASE"/>
    <property type="match status" value="1"/>
</dbReference>
<dbReference type="RefSeq" id="WP_209665840.1">
    <property type="nucleotide sequence ID" value="NZ_JAGGMS010000001.1"/>
</dbReference>
<reference evidence="14 15" key="1">
    <citation type="submission" date="2021-03" db="EMBL/GenBank/DDBJ databases">
        <title>Sequencing the genomes of 1000 actinobacteria strains.</title>
        <authorList>
            <person name="Klenk H.-P."/>
        </authorList>
    </citation>
    <scope>NUCLEOTIDE SEQUENCE [LARGE SCALE GENOMIC DNA]</scope>
    <source>
        <strain evidence="14 15">DSM 45510</strain>
    </source>
</reference>
<dbReference type="InterPro" id="IPR003710">
    <property type="entry name" value="ApbA"/>
</dbReference>
<dbReference type="Pfam" id="PF08546">
    <property type="entry name" value="ApbA_C"/>
    <property type="match status" value="1"/>
</dbReference>
<dbReference type="Pfam" id="PF02558">
    <property type="entry name" value="ApbA"/>
    <property type="match status" value="1"/>
</dbReference>
<gene>
    <name evidence="14" type="ORF">JOM49_004076</name>
</gene>
<evidence type="ECO:0000256" key="4">
    <source>
        <dbReference type="ARBA" id="ARBA00013014"/>
    </source>
</evidence>
<evidence type="ECO:0000256" key="5">
    <source>
        <dbReference type="ARBA" id="ARBA00019465"/>
    </source>
</evidence>
<organism evidence="14 15">
    <name type="scientific">Amycolatopsis magusensis</name>
    <dbReference type="NCBI Taxonomy" id="882444"/>
    <lineage>
        <taxon>Bacteria</taxon>
        <taxon>Bacillati</taxon>
        <taxon>Actinomycetota</taxon>
        <taxon>Actinomycetes</taxon>
        <taxon>Pseudonocardiales</taxon>
        <taxon>Pseudonocardiaceae</taxon>
        <taxon>Amycolatopsis</taxon>
    </lineage>
</organism>
<dbReference type="Proteomes" id="UP000741013">
    <property type="component" value="Unassembled WGS sequence"/>
</dbReference>
<comment type="caution">
    <text evidence="14">The sequence shown here is derived from an EMBL/GenBank/DDBJ whole genome shotgun (WGS) entry which is preliminary data.</text>
</comment>
<name>A0ABS4PT04_9PSEU</name>
<feature type="domain" description="Ketopantoate reductase C-terminal" evidence="13">
    <location>
        <begin position="184"/>
        <end position="318"/>
    </location>
</feature>
<evidence type="ECO:0000313" key="15">
    <source>
        <dbReference type="Proteomes" id="UP000741013"/>
    </source>
</evidence>
<dbReference type="EC" id="1.1.1.169" evidence="4 11"/>
<dbReference type="Gene3D" id="1.10.1040.10">
    <property type="entry name" value="N-(1-d-carboxylethyl)-l-norvaline Dehydrogenase, domain 2"/>
    <property type="match status" value="1"/>
</dbReference>
<sequence length="339" mass="35980">MTRASYAVVGGGAIGGTLAFHLAKAGHPVTVVDADAEHVAAIRDDGLTIERDGVRERVAVEAATPDEFDGPLERVLLAVKAQATESAADWIAPRLAEDGYVVSIQNGFNESLLAERIGWPRTVAAFVNIFADRLEPGVIADGGAGALVLGEPGGQPVSPRVSSLVDDLRAWGPAQASDNVEGFLWAKAGFGAMLAATALADDAMADLIDRHHPAIHALGEEVFDVASGLEIRLEAFDAFTPHAFVRGADPTARAAATDHLTAWLRTQPKTRSGIWRDLAVRRRQVEVTTHYATVLAEATRLNVATPVLRAVLDNLRDLEHDPAGMSETRLTTLDTLALS</sequence>